<accession>A0A370GDG5</accession>
<evidence type="ECO:0000313" key="1">
    <source>
        <dbReference type="EMBL" id="RDI41246.1"/>
    </source>
</evidence>
<reference evidence="1 2" key="1">
    <citation type="submission" date="2018-07" db="EMBL/GenBank/DDBJ databases">
        <title>Genomic Encyclopedia of Type Strains, Phase IV (KMG-IV): sequencing the most valuable type-strain genomes for metagenomic binning, comparative biology and taxonomic classification.</title>
        <authorList>
            <person name="Goeker M."/>
        </authorList>
    </citation>
    <scope>NUCLEOTIDE SEQUENCE [LARGE SCALE GENOMIC DNA]</scope>
    <source>
        <strain evidence="1 2">DSM 25281</strain>
    </source>
</reference>
<dbReference type="InterPro" id="IPR025546">
    <property type="entry name" value="YqzH"/>
</dbReference>
<keyword evidence="2" id="KW-1185">Reference proteome</keyword>
<organism evidence="1 2">
    <name type="scientific">Falsibacillus pallidus</name>
    <dbReference type="NCBI Taxonomy" id="493781"/>
    <lineage>
        <taxon>Bacteria</taxon>
        <taxon>Bacillati</taxon>
        <taxon>Bacillota</taxon>
        <taxon>Bacilli</taxon>
        <taxon>Bacillales</taxon>
        <taxon>Bacillaceae</taxon>
        <taxon>Falsibacillus</taxon>
    </lineage>
</organism>
<dbReference type="OrthoDB" id="2937597at2"/>
<dbReference type="AlphaFoldDB" id="A0A370GDG5"/>
<name>A0A370GDG5_9BACI</name>
<protein>
    <submittedName>
        <fullName evidence="1">YqzH-like protein</fullName>
    </submittedName>
</protein>
<proteinExistence type="predicted"/>
<evidence type="ECO:0000313" key="2">
    <source>
        <dbReference type="Proteomes" id="UP000255326"/>
    </source>
</evidence>
<dbReference type="RefSeq" id="WP_114746226.1">
    <property type="nucleotide sequence ID" value="NZ_QQAY01000009.1"/>
</dbReference>
<dbReference type="Pfam" id="PF14164">
    <property type="entry name" value="YqzH"/>
    <property type="match status" value="1"/>
</dbReference>
<sequence>MNRKILHKMIEHCFLQYNHVRDSIPLSAEEYDELSARVTEEKKKQPDSEIHELVEDVVYEYLTQQVASLKEFPALFAIRCRVPPLFSAVAARAFYIGLIRRAKAAKSLLEKSFHRSFKFVQY</sequence>
<comment type="caution">
    <text evidence="1">The sequence shown here is derived from an EMBL/GenBank/DDBJ whole genome shotgun (WGS) entry which is preliminary data.</text>
</comment>
<dbReference type="EMBL" id="QQAY01000009">
    <property type="protein sequence ID" value="RDI41246.1"/>
    <property type="molecule type" value="Genomic_DNA"/>
</dbReference>
<dbReference type="Proteomes" id="UP000255326">
    <property type="component" value="Unassembled WGS sequence"/>
</dbReference>
<gene>
    <name evidence="1" type="ORF">DFR59_10992</name>
</gene>